<evidence type="ECO:0000313" key="2">
    <source>
        <dbReference type="Proteomes" id="UP000295215"/>
    </source>
</evidence>
<keyword evidence="2" id="KW-1185">Reference proteome</keyword>
<dbReference type="GO" id="GO:0003677">
    <property type="term" value="F:DNA binding"/>
    <property type="evidence" value="ECO:0007669"/>
    <property type="project" value="InterPro"/>
</dbReference>
<proteinExistence type="predicted"/>
<organism evidence="1 2">
    <name type="scientific">Myroides indicus</name>
    <dbReference type="NCBI Taxonomy" id="1323422"/>
    <lineage>
        <taxon>Bacteria</taxon>
        <taxon>Pseudomonadati</taxon>
        <taxon>Bacteroidota</taxon>
        <taxon>Flavobacteriia</taxon>
        <taxon>Flavobacteriales</taxon>
        <taxon>Flavobacteriaceae</taxon>
        <taxon>Myroides</taxon>
    </lineage>
</organism>
<dbReference type="InterPro" id="IPR016032">
    <property type="entry name" value="Sig_transdc_resp-reg_C-effctor"/>
</dbReference>
<dbReference type="EMBL" id="SOAG01000018">
    <property type="protein sequence ID" value="TDS56863.1"/>
    <property type="molecule type" value="Genomic_DNA"/>
</dbReference>
<name>A0A4R7F121_9FLAO</name>
<comment type="caution">
    <text evidence="1">The sequence shown here is derived from an EMBL/GenBank/DDBJ whole genome shotgun (WGS) entry which is preliminary data.</text>
</comment>
<protein>
    <submittedName>
        <fullName evidence="1">Uncharacterized protein</fullName>
    </submittedName>
</protein>
<dbReference type="RefSeq" id="WP_133712908.1">
    <property type="nucleotide sequence ID" value="NZ_SOAG01000018.1"/>
</dbReference>
<dbReference type="OrthoDB" id="1090267at2"/>
<dbReference type="AlphaFoldDB" id="A0A4R7F121"/>
<dbReference type="GO" id="GO:0006355">
    <property type="term" value="P:regulation of DNA-templated transcription"/>
    <property type="evidence" value="ECO:0007669"/>
    <property type="project" value="InterPro"/>
</dbReference>
<accession>A0A4R7F121</accession>
<dbReference type="Proteomes" id="UP000295215">
    <property type="component" value="Unassembled WGS sequence"/>
</dbReference>
<sequence length="68" mass="7812">MDKDLNTIQNIIKEFHTNFFKKLNDIAVTKLTNLDIKYAAYIYMNMDNSQIASISNIDPKTVSVKNTV</sequence>
<gene>
    <name evidence="1" type="ORF">C8P70_11811</name>
</gene>
<evidence type="ECO:0000313" key="1">
    <source>
        <dbReference type="EMBL" id="TDS56863.1"/>
    </source>
</evidence>
<reference evidence="1 2" key="1">
    <citation type="submission" date="2019-03" db="EMBL/GenBank/DDBJ databases">
        <title>Genomic Encyclopedia of Archaeal and Bacterial Type Strains, Phase II (KMG-II): from individual species to whole genera.</title>
        <authorList>
            <person name="Goeker M."/>
        </authorList>
    </citation>
    <scope>NUCLEOTIDE SEQUENCE [LARGE SCALE GENOMIC DNA]</scope>
    <source>
        <strain evidence="1 2">DSM 28213</strain>
    </source>
</reference>
<dbReference type="SUPFAM" id="SSF46894">
    <property type="entry name" value="C-terminal effector domain of the bipartite response regulators"/>
    <property type="match status" value="1"/>
</dbReference>